<dbReference type="Gene3D" id="1.10.620.20">
    <property type="entry name" value="Ribonucleotide Reductase, subunit A"/>
    <property type="match status" value="1"/>
</dbReference>
<dbReference type="InterPro" id="IPR009078">
    <property type="entry name" value="Ferritin-like_SF"/>
</dbReference>
<proteinExistence type="predicted"/>
<protein>
    <recommendedName>
        <fullName evidence="2">Ferritin</fullName>
    </recommendedName>
</protein>
<sequence length="267" mass="30756">METTVVSTQHWSLDQIGYERIDVARVRSRDDLFLLVCSASFIESGSDTYTRNLIEYFASDADFVDWLQDRWEPEELQHGRALRNYLQHVWPDFDWDAAYAGFFAEYAQLCVIDELEPTRGQELVARCIVETGTTTYYQALAALADEPVLHGLASRIRADEVGHYKQFYHQFLKYREREGLGRAQVVAAIWRRVAELRRSDSDIALRHAARALGGRADTARDHLYALLAQRFPVDLAVRMALKPLRLHTGLQRCAERPLGAVVRRMMH</sequence>
<dbReference type="AlphaFoldDB" id="A0A1J5QZ27"/>
<dbReference type="InterPro" id="IPR012348">
    <property type="entry name" value="RNR-like"/>
</dbReference>
<name>A0A1J5QZ27_9ZZZZ</name>
<dbReference type="CDD" id="cd00657">
    <property type="entry name" value="Ferritin_like"/>
    <property type="match status" value="1"/>
</dbReference>
<dbReference type="EMBL" id="MLJW01000568">
    <property type="protein sequence ID" value="OIQ85095.1"/>
    <property type="molecule type" value="Genomic_DNA"/>
</dbReference>
<dbReference type="SUPFAM" id="SSF47240">
    <property type="entry name" value="Ferritin-like"/>
    <property type="match status" value="1"/>
</dbReference>
<dbReference type="GO" id="GO:0016491">
    <property type="term" value="F:oxidoreductase activity"/>
    <property type="evidence" value="ECO:0007669"/>
    <property type="project" value="InterPro"/>
</dbReference>
<accession>A0A1J5QZ27</accession>
<organism evidence="1">
    <name type="scientific">mine drainage metagenome</name>
    <dbReference type="NCBI Taxonomy" id="410659"/>
    <lineage>
        <taxon>unclassified sequences</taxon>
        <taxon>metagenomes</taxon>
        <taxon>ecological metagenomes</taxon>
    </lineage>
</organism>
<gene>
    <name evidence="1" type="ORF">GALL_330670</name>
</gene>
<comment type="caution">
    <text evidence="1">The sequence shown here is derived from an EMBL/GenBank/DDBJ whole genome shotgun (WGS) entry which is preliminary data.</text>
</comment>
<evidence type="ECO:0000313" key="1">
    <source>
        <dbReference type="EMBL" id="OIQ85095.1"/>
    </source>
</evidence>
<reference evidence="1" key="1">
    <citation type="submission" date="2016-10" db="EMBL/GenBank/DDBJ databases">
        <title>Sequence of Gallionella enrichment culture.</title>
        <authorList>
            <person name="Poehlein A."/>
            <person name="Muehling M."/>
            <person name="Daniel R."/>
        </authorList>
    </citation>
    <scope>NUCLEOTIDE SEQUENCE</scope>
</reference>
<evidence type="ECO:0008006" key="2">
    <source>
        <dbReference type="Google" id="ProtNLM"/>
    </source>
</evidence>